<protein>
    <submittedName>
        <fullName evidence="2">Uncharacterized protein</fullName>
    </submittedName>
</protein>
<keyword evidence="3" id="KW-1185">Reference proteome</keyword>
<dbReference type="RefSeq" id="WP_258937370.1">
    <property type="nucleotide sequence ID" value="NZ_JANBBF010000011.1"/>
</dbReference>
<dbReference type="Proteomes" id="UP001598673">
    <property type="component" value="Unassembled WGS sequence"/>
</dbReference>
<evidence type="ECO:0000313" key="2">
    <source>
        <dbReference type="EMBL" id="MFD6795694.1"/>
    </source>
</evidence>
<organism evidence="2 3">
    <name type="scientific">Prauserella salsuginis</name>
    <dbReference type="NCBI Taxonomy" id="387889"/>
    <lineage>
        <taxon>Bacteria</taxon>
        <taxon>Bacillati</taxon>
        <taxon>Actinomycetota</taxon>
        <taxon>Actinomycetes</taxon>
        <taxon>Pseudonocardiales</taxon>
        <taxon>Pseudonocardiaceae</taxon>
        <taxon>Prauserella</taxon>
        <taxon>Prauserella salsuginis group</taxon>
    </lineage>
</organism>
<feature type="compositionally biased region" description="Basic and acidic residues" evidence="1">
    <location>
        <begin position="26"/>
        <end position="36"/>
    </location>
</feature>
<evidence type="ECO:0000313" key="3">
    <source>
        <dbReference type="Proteomes" id="UP001598673"/>
    </source>
</evidence>
<feature type="region of interest" description="Disordered" evidence="1">
    <location>
        <begin position="1"/>
        <end position="59"/>
    </location>
</feature>
<gene>
    <name evidence="2" type="ORF">ACFWGY_20395</name>
</gene>
<dbReference type="EMBL" id="JBHXCV010000014">
    <property type="protein sequence ID" value="MFD6795694.1"/>
    <property type="molecule type" value="Genomic_DNA"/>
</dbReference>
<evidence type="ECO:0000256" key="1">
    <source>
        <dbReference type="SAM" id="MobiDB-lite"/>
    </source>
</evidence>
<accession>A0ABW6G915</accession>
<reference evidence="2 3" key="1">
    <citation type="submission" date="2024-09" db="EMBL/GenBank/DDBJ databases">
        <title>The Natural Products Discovery Center: Release of the First 8490 Sequenced Strains for Exploring Actinobacteria Biosynthetic Diversity.</title>
        <authorList>
            <person name="Kalkreuter E."/>
            <person name="Kautsar S.A."/>
            <person name="Yang D."/>
            <person name="Bader C.D."/>
            <person name="Teijaro C.N."/>
            <person name="Fluegel L."/>
            <person name="Davis C.M."/>
            <person name="Simpson J.R."/>
            <person name="Lauterbach L."/>
            <person name="Steele A.D."/>
            <person name="Gui C."/>
            <person name="Meng S."/>
            <person name="Li G."/>
            <person name="Viehrig K."/>
            <person name="Ye F."/>
            <person name="Su P."/>
            <person name="Kiefer A.F."/>
            <person name="Nichols A."/>
            <person name="Cepeda A.J."/>
            <person name="Yan W."/>
            <person name="Fan B."/>
            <person name="Jiang Y."/>
            <person name="Adhikari A."/>
            <person name="Zheng C.-J."/>
            <person name="Schuster L."/>
            <person name="Cowan T.M."/>
            <person name="Smanski M.J."/>
            <person name="Chevrette M.G."/>
            <person name="De Carvalho L.P.S."/>
            <person name="Shen B."/>
        </authorList>
    </citation>
    <scope>NUCLEOTIDE SEQUENCE [LARGE SCALE GENOMIC DNA]</scope>
    <source>
        <strain evidence="2 3">NPDC060353</strain>
    </source>
</reference>
<comment type="caution">
    <text evidence="2">The sequence shown here is derived from an EMBL/GenBank/DDBJ whole genome shotgun (WGS) entry which is preliminary data.</text>
</comment>
<sequence length="77" mass="8077">MTSRYSGLQLRRVNGVGRGLRRGRTTRQDEPVRAGRQDGAAEQERLGRPGGSVGDCGGGVPVVVLPDGVRPVAPGVR</sequence>
<proteinExistence type="predicted"/>
<feature type="compositionally biased region" description="Gly residues" evidence="1">
    <location>
        <begin position="48"/>
        <end position="59"/>
    </location>
</feature>
<name>A0ABW6G915_9PSEU</name>